<keyword evidence="1" id="KW-0472">Membrane</keyword>
<organism evidence="3 4">
    <name type="scientific">Nematocida displodere</name>
    <dbReference type="NCBI Taxonomy" id="1805483"/>
    <lineage>
        <taxon>Eukaryota</taxon>
        <taxon>Fungi</taxon>
        <taxon>Fungi incertae sedis</taxon>
        <taxon>Microsporidia</taxon>
        <taxon>Nematocida</taxon>
    </lineage>
</organism>
<comment type="caution">
    <text evidence="3">The sequence shown here is derived from an EMBL/GenBank/DDBJ whole genome shotgun (WGS) entry which is preliminary data.</text>
</comment>
<keyword evidence="4" id="KW-1185">Reference proteome</keyword>
<sequence length="102" mass="10262">MSKISKTKFVLATVIISLLMHILLVSATGAAPASGPVGGASGGDSGGFMDKLKEFFFNSSYGAGVTGAIGGFLTSTFMLCVYLILGIGMIVGGIGGMFKKSS</sequence>
<feature type="chain" id="PRO_5008060302" evidence="2">
    <location>
        <begin position="28"/>
        <end position="102"/>
    </location>
</feature>
<dbReference type="GeneID" id="93647036"/>
<dbReference type="RefSeq" id="XP_067544201.1">
    <property type="nucleotide sequence ID" value="XM_067688104.1"/>
</dbReference>
<proteinExistence type="predicted"/>
<feature type="signal peptide" evidence="2">
    <location>
        <begin position="1"/>
        <end position="27"/>
    </location>
</feature>
<protein>
    <submittedName>
        <fullName evidence="3">Uncharacterized protein</fullName>
    </submittedName>
</protein>
<name>A0A177EC71_9MICR</name>
<evidence type="ECO:0000256" key="2">
    <source>
        <dbReference type="SAM" id="SignalP"/>
    </source>
</evidence>
<dbReference type="VEuPathDB" id="MicrosporidiaDB:NEDG_00686"/>
<keyword evidence="2" id="KW-0732">Signal</keyword>
<gene>
    <name evidence="3" type="ORF">NEDG_00686</name>
</gene>
<feature type="transmembrane region" description="Helical" evidence="1">
    <location>
        <begin position="66"/>
        <end position="98"/>
    </location>
</feature>
<evidence type="ECO:0000313" key="3">
    <source>
        <dbReference type="EMBL" id="OAG29553.1"/>
    </source>
</evidence>
<dbReference type="Proteomes" id="UP000185944">
    <property type="component" value="Unassembled WGS sequence"/>
</dbReference>
<reference evidence="3 4" key="1">
    <citation type="submission" date="2016-02" db="EMBL/GenBank/DDBJ databases">
        <title>Discovery of a natural microsporidian pathogen with a broad tissue tropism in Caenorhabditis elegans.</title>
        <authorList>
            <person name="Luallen R.J."/>
            <person name="Reinke A.W."/>
            <person name="Tong L."/>
            <person name="Botts M.R."/>
            <person name="Felix M.-A."/>
            <person name="Troemel E.R."/>
        </authorList>
    </citation>
    <scope>NUCLEOTIDE SEQUENCE [LARGE SCALE GENOMIC DNA]</scope>
    <source>
        <strain evidence="3 4">JUm2807</strain>
    </source>
</reference>
<dbReference type="EMBL" id="LTDL01000040">
    <property type="protein sequence ID" value="OAG29553.1"/>
    <property type="molecule type" value="Genomic_DNA"/>
</dbReference>
<keyword evidence="1" id="KW-1133">Transmembrane helix</keyword>
<evidence type="ECO:0000313" key="4">
    <source>
        <dbReference type="Proteomes" id="UP000185944"/>
    </source>
</evidence>
<keyword evidence="1" id="KW-0812">Transmembrane</keyword>
<dbReference type="AlphaFoldDB" id="A0A177EC71"/>
<accession>A0A177EC71</accession>
<evidence type="ECO:0000256" key="1">
    <source>
        <dbReference type="SAM" id="Phobius"/>
    </source>
</evidence>